<keyword evidence="2" id="KW-1185">Reference proteome</keyword>
<evidence type="ECO:0000313" key="2">
    <source>
        <dbReference type="Proteomes" id="UP000656042"/>
    </source>
</evidence>
<comment type="caution">
    <text evidence="1">The sequence shown here is derived from an EMBL/GenBank/DDBJ whole genome shotgun (WGS) entry which is preliminary data.</text>
</comment>
<gene>
    <name evidence="1" type="ORF">GCM10012284_36900</name>
</gene>
<dbReference type="AlphaFoldDB" id="A0A8J3C2K1"/>
<name>A0A8J3C2K1_9ACTN</name>
<reference evidence="1" key="1">
    <citation type="journal article" date="2014" name="Int. J. Syst. Evol. Microbiol.">
        <title>Complete genome sequence of Corynebacterium casei LMG S-19264T (=DSM 44701T), isolated from a smear-ripened cheese.</title>
        <authorList>
            <consortium name="US DOE Joint Genome Institute (JGI-PGF)"/>
            <person name="Walter F."/>
            <person name="Albersmeier A."/>
            <person name="Kalinowski J."/>
            <person name="Ruckert C."/>
        </authorList>
    </citation>
    <scope>NUCLEOTIDE SEQUENCE</scope>
    <source>
        <strain evidence="1">CGMCC 4.7299</strain>
    </source>
</reference>
<organism evidence="1 2">
    <name type="scientific">Mangrovihabitans endophyticus</name>
    <dbReference type="NCBI Taxonomy" id="1751298"/>
    <lineage>
        <taxon>Bacteria</taxon>
        <taxon>Bacillati</taxon>
        <taxon>Actinomycetota</taxon>
        <taxon>Actinomycetes</taxon>
        <taxon>Micromonosporales</taxon>
        <taxon>Micromonosporaceae</taxon>
        <taxon>Mangrovihabitans</taxon>
    </lineage>
</organism>
<dbReference type="Proteomes" id="UP000656042">
    <property type="component" value="Unassembled WGS sequence"/>
</dbReference>
<evidence type="ECO:0000313" key="1">
    <source>
        <dbReference type="EMBL" id="GGK99079.1"/>
    </source>
</evidence>
<proteinExistence type="predicted"/>
<sequence length="68" mass="7839">MGCWVPSAQEPRLPEMLWLRLLERLRLSRPVRRIPPHERMTRFEEVIMACLVSSVKHAEASTLGRGAS</sequence>
<accession>A0A8J3C2K1</accession>
<dbReference type="EMBL" id="BMMX01000016">
    <property type="protein sequence ID" value="GGK99079.1"/>
    <property type="molecule type" value="Genomic_DNA"/>
</dbReference>
<protein>
    <submittedName>
        <fullName evidence="1">Uncharacterized protein</fullName>
    </submittedName>
</protein>
<reference evidence="1" key="2">
    <citation type="submission" date="2020-09" db="EMBL/GenBank/DDBJ databases">
        <authorList>
            <person name="Sun Q."/>
            <person name="Zhou Y."/>
        </authorList>
    </citation>
    <scope>NUCLEOTIDE SEQUENCE</scope>
    <source>
        <strain evidence="1">CGMCC 4.7299</strain>
    </source>
</reference>